<dbReference type="AlphaFoldDB" id="A0A248TDJ7"/>
<gene>
    <name evidence="2" type="ORF">CKF48_02145</name>
</gene>
<sequence length="265" mass="32038">MGEKHMPVIRTDEWLNQHFTDPEKLIEPLLDSFHENEPQRLYQFLSSFGMYSPNRRNKEQFKQLKENRTWEKVELLLNKYRKNWKGPDVPIYLFPIAQGGLFFRTSYVKSGLSFPDKMFLFLAQLEDEKELEALFVHEYHHICRMKRLKKEMAEYTLLDSIVLEGLAEWAVEKSCGKSYRSKWCTEHDRERIRYYWHKYVKNNIDIKRDNELHDQILFGEGKYPKMLGYSIGYEIVSMYDNEKKIKLKESMVIPSKLFLPQWEKE</sequence>
<name>A0A248TDJ7_9BACI</name>
<accession>A0A248TDJ7</accession>
<protein>
    <recommendedName>
        <fullName evidence="1">DUF2268 domain-containing protein</fullName>
    </recommendedName>
</protein>
<evidence type="ECO:0000313" key="2">
    <source>
        <dbReference type="EMBL" id="ASV66236.1"/>
    </source>
</evidence>
<dbReference type="Proteomes" id="UP000215137">
    <property type="component" value="Chromosome"/>
</dbReference>
<dbReference type="InterPro" id="IPR018728">
    <property type="entry name" value="DUF2268"/>
</dbReference>
<dbReference type="EMBL" id="CP022983">
    <property type="protein sequence ID" value="ASV66236.1"/>
    <property type="molecule type" value="Genomic_DNA"/>
</dbReference>
<dbReference type="KEGG" id="bko:CKF48_02145"/>
<evidence type="ECO:0000313" key="3">
    <source>
        <dbReference type="Proteomes" id="UP000215137"/>
    </source>
</evidence>
<organism evidence="2 3">
    <name type="scientific">Cytobacillus kochii</name>
    <dbReference type="NCBI Taxonomy" id="859143"/>
    <lineage>
        <taxon>Bacteria</taxon>
        <taxon>Bacillati</taxon>
        <taxon>Bacillota</taxon>
        <taxon>Bacilli</taxon>
        <taxon>Bacillales</taxon>
        <taxon>Bacillaceae</taxon>
        <taxon>Cytobacillus</taxon>
    </lineage>
</organism>
<keyword evidence="3" id="KW-1185">Reference proteome</keyword>
<reference evidence="2 3" key="1">
    <citation type="submission" date="2017-08" db="EMBL/GenBank/DDBJ databases">
        <title>Complete Genome Sequence of Bacillus kochii Oregon-R-modENCODE STRAIN BDGP4, isolated from Drosophila melanogaster gut.</title>
        <authorList>
            <person name="Wan K.H."/>
            <person name="Yu C."/>
            <person name="Park S."/>
            <person name="Hammonds A.S."/>
            <person name="Booth B.W."/>
            <person name="Celniker S.E."/>
        </authorList>
    </citation>
    <scope>NUCLEOTIDE SEQUENCE [LARGE SCALE GENOMIC DNA]</scope>
    <source>
        <strain evidence="2 3">BDGP4</strain>
    </source>
</reference>
<proteinExistence type="predicted"/>
<evidence type="ECO:0000259" key="1">
    <source>
        <dbReference type="Pfam" id="PF10026"/>
    </source>
</evidence>
<feature type="domain" description="DUF2268" evidence="1">
    <location>
        <begin position="70"/>
        <end position="258"/>
    </location>
</feature>
<dbReference type="Pfam" id="PF10026">
    <property type="entry name" value="DUF2268"/>
    <property type="match status" value="1"/>
</dbReference>